<protein>
    <recommendedName>
        <fullName evidence="4 9">Dihydropteroate synthase</fullName>
        <shortName evidence="9">DHPS</shortName>
        <ecNumber evidence="4 9">2.5.1.15</ecNumber>
    </recommendedName>
    <alternativeName>
        <fullName evidence="9">Dihydropteroate pyrophosphorylase</fullName>
    </alternativeName>
</protein>
<evidence type="ECO:0000256" key="4">
    <source>
        <dbReference type="ARBA" id="ARBA00012458"/>
    </source>
</evidence>
<dbReference type="GO" id="GO:0046654">
    <property type="term" value="P:tetrahydrofolate biosynthetic process"/>
    <property type="evidence" value="ECO:0007669"/>
    <property type="project" value="UniProtKB-UniPathway"/>
</dbReference>
<comment type="function">
    <text evidence="9">Catalyzes the condensation of para-aminobenzoate (pABA) with 6-hydroxymethyl-7,8-dihydropterin diphosphate (DHPt-PP) to form 7,8-dihydropteroate (H2Pte), the immediate precursor of folate derivatives.</text>
</comment>
<dbReference type="GO" id="GO:0046656">
    <property type="term" value="P:folic acid biosynthetic process"/>
    <property type="evidence" value="ECO:0007669"/>
    <property type="project" value="UniProtKB-KW"/>
</dbReference>
<accession>A0A1T4UZ71</accession>
<dbReference type="UniPathway" id="UPA00077">
    <property type="reaction ID" value="UER00156"/>
</dbReference>
<dbReference type="EMBL" id="FUXX01000003">
    <property type="protein sequence ID" value="SKA57952.1"/>
    <property type="molecule type" value="Genomic_DNA"/>
</dbReference>
<dbReference type="GO" id="GO:0005829">
    <property type="term" value="C:cytosol"/>
    <property type="evidence" value="ECO:0007669"/>
    <property type="project" value="TreeGrafter"/>
</dbReference>
<evidence type="ECO:0000256" key="6">
    <source>
        <dbReference type="ARBA" id="ARBA00022723"/>
    </source>
</evidence>
<dbReference type="PROSITE" id="PS00792">
    <property type="entry name" value="DHPS_1"/>
    <property type="match status" value="1"/>
</dbReference>
<evidence type="ECO:0000256" key="5">
    <source>
        <dbReference type="ARBA" id="ARBA00022679"/>
    </source>
</evidence>
<dbReference type="GO" id="GO:0004156">
    <property type="term" value="F:dihydropteroate synthase activity"/>
    <property type="evidence" value="ECO:0007669"/>
    <property type="project" value="UniProtKB-EC"/>
</dbReference>
<dbReference type="InterPro" id="IPR045031">
    <property type="entry name" value="DHP_synth-like"/>
</dbReference>
<comment type="pathway">
    <text evidence="3 9">Cofactor biosynthesis; tetrahydrofolate biosynthesis; 7,8-dihydrofolate from 2-amino-4-hydroxy-6-hydroxymethyl-7,8-dihydropteridine diphosphate and 4-aminobenzoate: step 1/2.</text>
</comment>
<evidence type="ECO:0000256" key="8">
    <source>
        <dbReference type="ARBA" id="ARBA00022909"/>
    </source>
</evidence>
<evidence type="ECO:0000259" key="10">
    <source>
        <dbReference type="PROSITE" id="PS50972"/>
    </source>
</evidence>
<dbReference type="PANTHER" id="PTHR20941">
    <property type="entry name" value="FOLATE SYNTHESIS PROTEINS"/>
    <property type="match status" value="1"/>
</dbReference>
<evidence type="ECO:0000256" key="1">
    <source>
        <dbReference type="ARBA" id="ARBA00000012"/>
    </source>
</evidence>
<dbReference type="Proteomes" id="UP000242432">
    <property type="component" value="Unassembled WGS sequence"/>
</dbReference>
<dbReference type="RefSeq" id="WP_078927921.1">
    <property type="nucleotide sequence ID" value="NZ_FUXX01000003.1"/>
</dbReference>
<comment type="cofactor">
    <cofactor evidence="2 9">
        <name>Mg(2+)</name>
        <dbReference type="ChEBI" id="CHEBI:18420"/>
    </cofactor>
</comment>
<dbReference type="CDD" id="cd00739">
    <property type="entry name" value="DHPS"/>
    <property type="match status" value="1"/>
</dbReference>
<keyword evidence="7 9" id="KW-0460">Magnesium</keyword>
<feature type="domain" description="Pterin-binding" evidence="10">
    <location>
        <begin position="15"/>
        <end position="268"/>
    </location>
</feature>
<dbReference type="InterPro" id="IPR011005">
    <property type="entry name" value="Dihydropteroate_synth-like_sf"/>
</dbReference>
<dbReference type="Gene3D" id="3.20.20.20">
    <property type="entry name" value="Dihydropteroate synthase-like"/>
    <property type="match status" value="1"/>
</dbReference>
<gene>
    <name evidence="11" type="ORF">SAMN02745213_00302</name>
</gene>
<sequence>MQITCKSKVLDLSTPQIMGILNVTPDSFSDGGLWNSADKALGHAVTMLNEGASIIDIGGESTRPGAPTVSEDEELSRVIPAVERIAKETDAIISVDTSSPVVMREACKAGAHIWNDIRALSRENAVETAKELDIPVILMHMQGTPQDMQNDPNYNNVVEQVKKFLLDKAEFAVAHGIDRSKIIFDLGFGFGKTAEHNFTLLNHMQDFVNLGYPVLSALSRKTMIGSACGIKEPAQRVIGSVAGALLSVERGAAIVRVHDVKETKQALDVYMAMKATA</sequence>
<dbReference type="PANTHER" id="PTHR20941:SF1">
    <property type="entry name" value="FOLIC ACID SYNTHESIS PROTEIN FOL1"/>
    <property type="match status" value="1"/>
</dbReference>
<comment type="catalytic activity">
    <reaction evidence="1">
        <text>(7,8-dihydropterin-6-yl)methyl diphosphate + 4-aminobenzoate = 7,8-dihydropteroate + diphosphate</text>
        <dbReference type="Rhea" id="RHEA:19949"/>
        <dbReference type="ChEBI" id="CHEBI:17836"/>
        <dbReference type="ChEBI" id="CHEBI:17839"/>
        <dbReference type="ChEBI" id="CHEBI:33019"/>
        <dbReference type="ChEBI" id="CHEBI:72950"/>
        <dbReference type="EC" id="2.5.1.15"/>
    </reaction>
</comment>
<keyword evidence="6 9" id="KW-0479">Metal-binding</keyword>
<organism evidence="11 12">
    <name type="scientific">Succinivibrio dextrinosolvens DSM 3072</name>
    <dbReference type="NCBI Taxonomy" id="1123324"/>
    <lineage>
        <taxon>Bacteria</taxon>
        <taxon>Pseudomonadati</taxon>
        <taxon>Pseudomonadota</taxon>
        <taxon>Gammaproteobacteria</taxon>
        <taxon>Aeromonadales</taxon>
        <taxon>Succinivibrionaceae</taxon>
        <taxon>Succinivibrio</taxon>
    </lineage>
</organism>
<evidence type="ECO:0000256" key="7">
    <source>
        <dbReference type="ARBA" id="ARBA00022842"/>
    </source>
</evidence>
<name>A0A1T4UZ71_9GAMM</name>
<dbReference type="GO" id="GO:0046872">
    <property type="term" value="F:metal ion binding"/>
    <property type="evidence" value="ECO:0007669"/>
    <property type="project" value="UniProtKB-KW"/>
</dbReference>
<evidence type="ECO:0000313" key="11">
    <source>
        <dbReference type="EMBL" id="SKA57952.1"/>
    </source>
</evidence>
<dbReference type="InterPro" id="IPR000489">
    <property type="entry name" value="Pterin-binding_dom"/>
</dbReference>
<evidence type="ECO:0000313" key="12">
    <source>
        <dbReference type="Proteomes" id="UP000242432"/>
    </source>
</evidence>
<dbReference type="Pfam" id="PF00809">
    <property type="entry name" value="Pterin_bind"/>
    <property type="match status" value="1"/>
</dbReference>
<comment type="similarity">
    <text evidence="9">Belongs to the DHPS family.</text>
</comment>
<dbReference type="InterPro" id="IPR006390">
    <property type="entry name" value="DHP_synth_dom"/>
</dbReference>
<dbReference type="SUPFAM" id="SSF51717">
    <property type="entry name" value="Dihydropteroate synthetase-like"/>
    <property type="match status" value="1"/>
</dbReference>
<keyword evidence="8 9" id="KW-0289">Folate biosynthesis</keyword>
<evidence type="ECO:0000256" key="3">
    <source>
        <dbReference type="ARBA" id="ARBA00004763"/>
    </source>
</evidence>
<dbReference type="PROSITE" id="PS50972">
    <property type="entry name" value="PTERIN_BINDING"/>
    <property type="match status" value="1"/>
</dbReference>
<keyword evidence="12" id="KW-1185">Reference proteome</keyword>
<dbReference type="AlphaFoldDB" id="A0A1T4UZ71"/>
<proteinExistence type="inferred from homology"/>
<dbReference type="EC" id="2.5.1.15" evidence="4 9"/>
<dbReference type="STRING" id="83771.SAMN02910357_00225"/>
<evidence type="ECO:0000256" key="2">
    <source>
        <dbReference type="ARBA" id="ARBA00001946"/>
    </source>
</evidence>
<evidence type="ECO:0000256" key="9">
    <source>
        <dbReference type="RuleBase" id="RU361205"/>
    </source>
</evidence>
<dbReference type="PROSITE" id="PS00793">
    <property type="entry name" value="DHPS_2"/>
    <property type="match status" value="1"/>
</dbReference>
<dbReference type="NCBIfam" id="TIGR01496">
    <property type="entry name" value="DHPS"/>
    <property type="match status" value="1"/>
</dbReference>
<reference evidence="12" key="1">
    <citation type="submission" date="2017-02" db="EMBL/GenBank/DDBJ databases">
        <authorList>
            <person name="Varghese N."/>
            <person name="Submissions S."/>
        </authorList>
    </citation>
    <scope>NUCLEOTIDE SEQUENCE [LARGE SCALE GENOMIC DNA]</scope>
    <source>
        <strain evidence="12">DSM 3072</strain>
    </source>
</reference>
<keyword evidence="5 9" id="KW-0808">Transferase</keyword>